<gene>
    <name evidence="10" type="ORF">CBF28_05785</name>
</gene>
<keyword evidence="4 7" id="KW-0812">Transmembrane</keyword>
<evidence type="ECO:0000256" key="1">
    <source>
        <dbReference type="ARBA" id="ARBA00004651"/>
    </source>
</evidence>
<dbReference type="Gene3D" id="1.20.120.1220">
    <property type="match status" value="1"/>
</dbReference>
<dbReference type="PANTHER" id="PTHR30487:SF0">
    <property type="entry name" value="PREPILIN LEADER PEPTIDASE_N-METHYLTRANSFERASE-RELATED"/>
    <property type="match status" value="1"/>
</dbReference>
<evidence type="ECO:0000313" key="11">
    <source>
        <dbReference type="Proteomes" id="UP000288028"/>
    </source>
</evidence>
<feature type="transmembrane region" description="Helical" evidence="7">
    <location>
        <begin position="144"/>
        <end position="166"/>
    </location>
</feature>
<evidence type="ECO:0000313" key="10">
    <source>
        <dbReference type="EMBL" id="RSU15941.1"/>
    </source>
</evidence>
<dbReference type="InterPro" id="IPR000045">
    <property type="entry name" value="Prepilin_IV_endopep_pep"/>
</dbReference>
<keyword evidence="3" id="KW-1003">Cell membrane</keyword>
<name>A0A430B6K2_9ENTE</name>
<feature type="transmembrane region" description="Helical" evidence="7">
    <location>
        <begin position="215"/>
        <end position="232"/>
    </location>
</feature>
<evidence type="ECO:0000256" key="7">
    <source>
        <dbReference type="SAM" id="Phobius"/>
    </source>
</evidence>
<evidence type="ECO:0000259" key="9">
    <source>
        <dbReference type="Pfam" id="PF06750"/>
    </source>
</evidence>
<comment type="caution">
    <text evidence="10">The sequence shown here is derived from an EMBL/GenBank/DDBJ whole genome shotgun (WGS) entry which is preliminary data.</text>
</comment>
<dbReference type="OrthoDB" id="9789291at2"/>
<accession>A0A430B6K2</accession>
<dbReference type="InterPro" id="IPR010627">
    <property type="entry name" value="Prepilin_pept_A24_N"/>
</dbReference>
<reference evidence="10 11" key="1">
    <citation type="submission" date="2017-05" db="EMBL/GenBank/DDBJ databases">
        <title>Vagococcus spp. assemblies.</title>
        <authorList>
            <person name="Gulvik C.A."/>
        </authorList>
    </citation>
    <scope>NUCLEOTIDE SEQUENCE [LARGE SCALE GENOMIC DNA]</scope>
    <source>
        <strain evidence="10 11">SS1714</strain>
    </source>
</reference>
<dbReference type="AlphaFoldDB" id="A0A430B6K2"/>
<dbReference type="EMBL" id="NGKB01000004">
    <property type="protein sequence ID" value="RSU15941.1"/>
    <property type="molecule type" value="Genomic_DNA"/>
</dbReference>
<dbReference type="Pfam" id="PF01478">
    <property type="entry name" value="Peptidase_A24"/>
    <property type="match status" value="1"/>
</dbReference>
<keyword evidence="5 7" id="KW-1133">Transmembrane helix</keyword>
<dbReference type="RefSeq" id="WP_126792887.1">
    <property type="nucleotide sequence ID" value="NZ_CP060720.1"/>
</dbReference>
<dbReference type="PANTHER" id="PTHR30487">
    <property type="entry name" value="TYPE 4 PREPILIN-LIKE PROTEINS LEADER PEPTIDE-PROCESSING ENZYME"/>
    <property type="match status" value="1"/>
</dbReference>
<proteinExistence type="inferred from homology"/>
<feature type="transmembrane region" description="Helical" evidence="7">
    <location>
        <begin position="186"/>
        <end position="208"/>
    </location>
</feature>
<feature type="domain" description="Prepilin type IV endopeptidase peptidase" evidence="8">
    <location>
        <begin position="100"/>
        <end position="202"/>
    </location>
</feature>
<dbReference type="Pfam" id="PF06750">
    <property type="entry name" value="A24_N_bact"/>
    <property type="match status" value="1"/>
</dbReference>
<dbReference type="GO" id="GO:0005886">
    <property type="term" value="C:plasma membrane"/>
    <property type="evidence" value="ECO:0007669"/>
    <property type="project" value="UniProtKB-SubCell"/>
</dbReference>
<evidence type="ECO:0008006" key="12">
    <source>
        <dbReference type="Google" id="ProtNLM"/>
    </source>
</evidence>
<dbReference type="Proteomes" id="UP000288028">
    <property type="component" value="Unassembled WGS sequence"/>
</dbReference>
<sequence>MYLIFIIGVLTGSFLAVIAKRVPLNNYHITSRSQCETCHTTLKTIDLIPFYNLLFHQNKCRYCQKRIPIYHSLFELITAFLFLLFYEHFSFTIDTIYLLILWLMALTLSLTDLFYYLVEPKILYPFSLLAGSFYFFTHNLQLNLLIAPIFLSLIFLLLTTIVPNSIGGGDIKLLIIWSFFLSSHQVLWLIFIASLLGILFIILMNVIARKQINKLPFVPFLSIGLVVVTLFIK</sequence>
<feature type="transmembrane region" description="Helical" evidence="7">
    <location>
        <begin position="96"/>
        <end position="116"/>
    </location>
</feature>
<evidence type="ECO:0000256" key="6">
    <source>
        <dbReference type="ARBA" id="ARBA00023136"/>
    </source>
</evidence>
<organism evidence="10 11">
    <name type="scientific">Vagococcus carniphilus</name>
    <dbReference type="NCBI Taxonomy" id="218144"/>
    <lineage>
        <taxon>Bacteria</taxon>
        <taxon>Bacillati</taxon>
        <taxon>Bacillota</taxon>
        <taxon>Bacilli</taxon>
        <taxon>Lactobacillales</taxon>
        <taxon>Enterococcaceae</taxon>
        <taxon>Vagococcus</taxon>
    </lineage>
</organism>
<feature type="domain" description="Prepilin peptidase A24 N-terminal" evidence="9">
    <location>
        <begin position="6"/>
        <end position="88"/>
    </location>
</feature>
<comment type="subcellular location">
    <subcellularLocation>
        <location evidence="1">Cell membrane</location>
        <topology evidence="1">Multi-pass membrane protein</topology>
    </subcellularLocation>
</comment>
<evidence type="ECO:0000259" key="8">
    <source>
        <dbReference type="Pfam" id="PF01478"/>
    </source>
</evidence>
<keyword evidence="6 7" id="KW-0472">Membrane</keyword>
<evidence type="ECO:0000256" key="4">
    <source>
        <dbReference type="ARBA" id="ARBA00022692"/>
    </source>
</evidence>
<evidence type="ECO:0000256" key="5">
    <source>
        <dbReference type="ARBA" id="ARBA00022989"/>
    </source>
</evidence>
<protein>
    <recommendedName>
        <fullName evidence="12">Prepilin peptidase</fullName>
    </recommendedName>
</protein>
<dbReference type="GO" id="GO:0006465">
    <property type="term" value="P:signal peptide processing"/>
    <property type="evidence" value="ECO:0007669"/>
    <property type="project" value="TreeGrafter"/>
</dbReference>
<comment type="similarity">
    <text evidence="2">Belongs to the peptidase A24 family.</text>
</comment>
<dbReference type="GO" id="GO:0004190">
    <property type="term" value="F:aspartic-type endopeptidase activity"/>
    <property type="evidence" value="ECO:0007669"/>
    <property type="project" value="InterPro"/>
</dbReference>
<evidence type="ECO:0000256" key="3">
    <source>
        <dbReference type="ARBA" id="ARBA00022475"/>
    </source>
</evidence>
<evidence type="ECO:0000256" key="2">
    <source>
        <dbReference type="ARBA" id="ARBA00005801"/>
    </source>
</evidence>
<dbReference type="InterPro" id="IPR050882">
    <property type="entry name" value="Prepilin_peptidase/N-MTase"/>
</dbReference>
<keyword evidence="11" id="KW-1185">Reference proteome</keyword>
<dbReference type="GeneID" id="95581808"/>
<feature type="transmembrane region" description="Helical" evidence="7">
    <location>
        <begin position="69"/>
        <end position="89"/>
    </location>
</feature>